<name>A0A6P2PCL1_BURL3</name>
<dbReference type="RefSeq" id="WP_175033549.1">
    <property type="nucleotide sequence ID" value="NZ_CABVPW010000026.1"/>
</dbReference>
<evidence type="ECO:0000256" key="1">
    <source>
        <dbReference type="SAM" id="MobiDB-lite"/>
    </source>
</evidence>
<evidence type="ECO:0000313" key="2">
    <source>
        <dbReference type="EMBL" id="VWC05435.1"/>
    </source>
</evidence>
<dbReference type="Proteomes" id="UP000494218">
    <property type="component" value="Unassembled WGS sequence"/>
</dbReference>
<dbReference type="EMBL" id="CABVPW010000026">
    <property type="protein sequence ID" value="VWC05435.1"/>
    <property type="molecule type" value="Genomic_DNA"/>
</dbReference>
<protein>
    <submittedName>
        <fullName evidence="2">Uncharacterized protein</fullName>
    </submittedName>
</protein>
<proteinExistence type="predicted"/>
<accession>A0A6P2PCL1</accession>
<organism evidence="2 3">
    <name type="scientific">Burkholderia lata (strain ATCC 17760 / DSM 23089 / LMG 22485 / NCIMB 9086 / R18194 / 383)</name>
    <dbReference type="NCBI Taxonomy" id="482957"/>
    <lineage>
        <taxon>Bacteria</taxon>
        <taxon>Pseudomonadati</taxon>
        <taxon>Pseudomonadota</taxon>
        <taxon>Betaproteobacteria</taxon>
        <taxon>Burkholderiales</taxon>
        <taxon>Burkholderiaceae</taxon>
        <taxon>Burkholderia</taxon>
        <taxon>Burkholderia cepacia complex</taxon>
    </lineage>
</organism>
<evidence type="ECO:0000313" key="3">
    <source>
        <dbReference type="Proteomes" id="UP000494218"/>
    </source>
</evidence>
<sequence>MTEPTVVSPDDFMDLLRQEHANPFVHPSQPQPQNKPTEDYTEAYAALRREFDADLYGRVSLKRIASLSR</sequence>
<gene>
    <name evidence="2" type="ORF">BLA23254_05015</name>
</gene>
<reference evidence="2 3" key="1">
    <citation type="submission" date="2019-09" db="EMBL/GenBank/DDBJ databases">
        <authorList>
            <person name="Depoorter E."/>
        </authorList>
    </citation>
    <scope>NUCLEOTIDE SEQUENCE [LARGE SCALE GENOMIC DNA]</scope>
    <source>
        <strain evidence="2">LMG 23254</strain>
    </source>
</reference>
<dbReference type="AlphaFoldDB" id="A0A6P2PCL1"/>
<feature type="region of interest" description="Disordered" evidence="1">
    <location>
        <begin position="19"/>
        <end position="38"/>
    </location>
</feature>